<reference evidence="1 2" key="1">
    <citation type="submission" date="2021-06" db="EMBL/GenBank/DDBJ databases">
        <title>Caerostris extrusa draft genome.</title>
        <authorList>
            <person name="Kono N."/>
            <person name="Arakawa K."/>
        </authorList>
    </citation>
    <scope>NUCLEOTIDE SEQUENCE [LARGE SCALE GENOMIC DNA]</scope>
</reference>
<accession>A0AAV4U0V2</accession>
<comment type="caution">
    <text evidence="1">The sequence shown here is derived from an EMBL/GenBank/DDBJ whole genome shotgun (WGS) entry which is preliminary data.</text>
</comment>
<evidence type="ECO:0000313" key="1">
    <source>
        <dbReference type="EMBL" id="GIY51354.1"/>
    </source>
</evidence>
<protein>
    <submittedName>
        <fullName evidence="1">Uncharacterized protein</fullName>
    </submittedName>
</protein>
<sequence>MGQSGIYGRRIKRNYMEWGSPGIYGTRKRNYMESGIYGTYKLGMGSRDWNAYKQIWNATSGIWNRIKGIIWNGTLAV</sequence>
<proteinExistence type="predicted"/>
<evidence type="ECO:0000313" key="2">
    <source>
        <dbReference type="Proteomes" id="UP001054945"/>
    </source>
</evidence>
<name>A0AAV4U0V2_CAEEX</name>
<organism evidence="1 2">
    <name type="scientific">Caerostris extrusa</name>
    <name type="common">Bark spider</name>
    <name type="synonym">Caerostris bankana</name>
    <dbReference type="NCBI Taxonomy" id="172846"/>
    <lineage>
        <taxon>Eukaryota</taxon>
        <taxon>Metazoa</taxon>
        <taxon>Ecdysozoa</taxon>
        <taxon>Arthropoda</taxon>
        <taxon>Chelicerata</taxon>
        <taxon>Arachnida</taxon>
        <taxon>Araneae</taxon>
        <taxon>Araneomorphae</taxon>
        <taxon>Entelegynae</taxon>
        <taxon>Araneoidea</taxon>
        <taxon>Araneidae</taxon>
        <taxon>Caerostris</taxon>
    </lineage>
</organism>
<keyword evidence="2" id="KW-1185">Reference proteome</keyword>
<gene>
    <name evidence="1" type="ORF">CEXT_29021</name>
</gene>
<dbReference type="EMBL" id="BPLR01012095">
    <property type="protein sequence ID" value="GIY51354.1"/>
    <property type="molecule type" value="Genomic_DNA"/>
</dbReference>
<dbReference type="AlphaFoldDB" id="A0AAV4U0V2"/>
<dbReference type="Proteomes" id="UP001054945">
    <property type="component" value="Unassembled WGS sequence"/>
</dbReference>